<dbReference type="InterPro" id="IPR059066">
    <property type="entry name" value="Ig_Tag1-like_5th"/>
</dbReference>
<gene>
    <name evidence="6" type="ORF">ACJ72_03321</name>
</gene>
<evidence type="ECO:0000259" key="4">
    <source>
        <dbReference type="Pfam" id="PF26150"/>
    </source>
</evidence>
<feature type="domain" description="Tag1 C-terminal" evidence="3">
    <location>
        <begin position="481"/>
        <end position="595"/>
    </location>
</feature>
<evidence type="ECO:0000256" key="1">
    <source>
        <dbReference type="SAM" id="MobiDB-lite"/>
    </source>
</evidence>
<dbReference type="Pfam" id="PF26174">
    <property type="entry name" value="LEA-2_1"/>
    <property type="match status" value="1"/>
</dbReference>
<dbReference type="Pfam" id="PF26153">
    <property type="entry name" value="LEA-2L_5"/>
    <property type="match status" value="1"/>
</dbReference>
<dbReference type="PANTHER" id="PTHR35895">
    <property type="entry name" value="CHROMOSOME 16, WHOLE GENOME SHOTGUN SEQUENCE"/>
    <property type="match status" value="1"/>
</dbReference>
<protein>
    <recommendedName>
        <fullName evidence="8">Pre-rRNA processing protein</fullName>
    </recommendedName>
</protein>
<dbReference type="InterPro" id="IPR055011">
    <property type="entry name" value="Tag1_C"/>
</dbReference>
<feature type="transmembrane region" description="Helical" evidence="2">
    <location>
        <begin position="96"/>
        <end position="114"/>
    </location>
</feature>
<feature type="region of interest" description="Disordered" evidence="1">
    <location>
        <begin position="1"/>
        <end position="50"/>
    </location>
</feature>
<dbReference type="Proteomes" id="UP000091918">
    <property type="component" value="Unassembled WGS sequence"/>
</dbReference>
<name>A0A1B7NZX9_9EURO</name>
<evidence type="ECO:0000259" key="3">
    <source>
        <dbReference type="Pfam" id="PF22786"/>
    </source>
</evidence>
<keyword evidence="2" id="KW-1133">Transmembrane helix</keyword>
<sequence>MASDTGAECAPLLGGTSREDLGPPTSATSSIRSNGQRRATSYELSSESTPLLAHRASEGIRYLERRDVSNLPSRELSQSPPLKKQGKSWIARPSSVALLSLILAIIAVLGLGFASPTVVKQYAEKASVFEASDVSIDSFTPDGVQARVRGSFVLDASRVLTKSVRDLGRLGTWIAREIQSDETEVQVYLPEYGNVLLGTATIPPISVNIRNGHMNSIDFVTDLKLGDMAGIRIVANDWLQGRLGQLRVKGVASVRLRSGILYLGTQSISESLIFQDHDHHGFPEFNITKLDIHEVMAPENQKAMVADVSVLAINRYPIRLTVPPMGFQISVPNCSPSDPYIPVANATTGLVQVAPSTPVKISARGIIGQLPDTLTTVCPGTKSSPLDLLVDNYIRGLESKIYIRGGESPASNVPTWIEGFLKNVTVPIPLAGRALGHLVRNFSMANVHFSLPEPFAEPDTPEAQPKVSALVKAIIGLPKEMNFPLNISRVRSTAYIYYGGKELGYIDIKKWQDATATRIEDGSPPSAALLLQFDIKKAPLQVTNEDTFTDVVQALILERKPIPFLVKAKVDAETDTVLGQFIIRDLPASGNITVKPPASGGFSDLQVAVESVEIAQTTKSSIVLAAKLNLTNPTEYQANVPYINLQVAHNGTNIGHVTARNLSISPGFNSGIEIAVLWDPLQLGGKDGIAAGQDLISRYISGFNTSVTLRPHKDMIPTLPKLGVALSTLELDIPVPKLRTPGDDDRNPGDDGQSHFIKDATLHLWSSTAVFTLASPLSSTTLLITAIDAAAFYNHSEPVGKIKYGVPFAVPPGISQTPRLPVDLDFSGAGYEAIRQAFGGTLRMDAVADVDVQLGEYSNTVFYKGEGIGAKVRI</sequence>
<dbReference type="EMBL" id="LGUA01000321">
    <property type="protein sequence ID" value="OAX82323.1"/>
    <property type="molecule type" value="Genomic_DNA"/>
</dbReference>
<proteinExistence type="predicted"/>
<keyword evidence="2" id="KW-0472">Membrane</keyword>
<dbReference type="PANTHER" id="PTHR35895:SF3">
    <property type="entry name" value="PRE-RRNA PROCESSING PROTEIN"/>
    <property type="match status" value="1"/>
</dbReference>
<dbReference type="SUPFAM" id="SSF117070">
    <property type="entry name" value="LEA14-like"/>
    <property type="match status" value="1"/>
</dbReference>
<dbReference type="Pfam" id="PF26150">
    <property type="entry name" value="LEA-2_4"/>
    <property type="match status" value="1"/>
</dbReference>
<feature type="domain" description="Tag1-like fourth Ig-like" evidence="4">
    <location>
        <begin position="609"/>
        <end position="723"/>
    </location>
</feature>
<keyword evidence="7" id="KW-1185">Reference proteome</keyword>
<dbReference type="Gene3D" id="2.60.40.1820">
    <property type="match status" value="1"/>
</dbReference>
<dbReference type="GO" id="GO:0000329">
    <property type="term" value="C:fungal-type vacuole membrane"/>
    <property type="evidence" value="ECO:0007669"/>
    <property type="project" value="InterPro"/>
</dbReference>
<comment type="caution">
    <text evidence="6">The sequence shown here is derived from an EMBL/GenBank/DDBJ whole genome shotgun (WGS) entry which is preliminary data.</text>
</comment>
<accession>A0A1B7NZX9</accession>
<evidence type="ECO:0008006" key="8">
    <source>
        <dbReference type="Google" id="ProtNLM"/>
    </source>
</evidence>
<dbReference type="InterPro" id="IPR046368">
    <property type="entry name" value="Tag1"/>
</dbReference>
<keyword evidence="2" id="KW-0812">Transmembrane</keyword>
<dbReference type="OrthoDB" id="5596576at2759"/>
<feature type="domain" description="Tag1-like fifth Ig-like" evidence="5">
    <location>
        <begin position="750"/>
        <end position="861"/>
    </location>
</feature>
<reference evidence="6 7" key="1">
    <citation type="submission" date="2015-07" db="EMBL/GenBank/DDBJ databases">
        <title>Emmonsia species relationships and genome sequence.</title>
        <authorList>
            <person name="Cuomo C.A."/>
            <person name="Schwartz I.S."/>
            <person name="Kenyon C."/>
            <person name="de Hoog G.S."/>
            <person name="Govender N.P."/>
            <person name="Botha A."/>
            <person name="Moreno L."/>
            <person name="de Vries M."/>
            <person name="Munoz J.F."/>
            <person name="Stielow J.B."/>
        </authorList>
    </citation>
    <scope>NUCLEOTIDE SEQUENCE [LARGE SCALE GENOMIC DNA]</scope>
    <source>
        <strain evidence="6 7">CBS 136260</strain>
    </source>
</reference>
<dbReference type="AlphaFoldDB" id="A0A1B7NZX9"/>
<evidence type="ECO:0000256" key="2">
    <source>
        <dbReference type="SAM" id="Phobius"/>
    </source>
</evidence>
<dbReference type="Pfam" id="PF22786">
    <property type="entry name" value="Tag1_C"/>
    <property type="match status" value="1"/>
</dbReference>
<organism evidence="6 7">
    <name type="scientific">Emergomyces africanus</name>
    <dbReference type="NCBI Taxonomy" id="1955775"/>
    <lineage>
        <taxon>Eukaryota</taxon>
        <taxon>Fungi</taxon>
        <taxon>Dikarya</taxon>
        <taxon>Ascomycota</taxon>
        <taxon>Pezizomycotina</taxon>
        <taxon>Eurotiomycetes</taxon>
        <taxon>Eurotiomycetidae</taxon>
        <taxon>Onygenales</taxon>
        <taxon>Ajellomycetaceae</taxon>
        <taxon>Emergomyces</taxon>
    </lineage>
</organism>
<evidence type="ECO:0000313" key="6">
    <source>
        <dbReference type="EMBL" id="OAX82323.1"/>
    </source>
</evidence>
<evidence type="ECO:0000313" key="7">
    <source>
        <dbReference type="Proteomes" id="UP000091918"/>
    </source>
</evidence>
<feature type="compositionally biased region" description="Polar residues" evidence="1">
    <location>
        <begin position="25"/>
        <end position="49"/>
    </location>
</feature>
<dbReference type="InterPro" id="IPR059065">
    <property type="entry name" value="Ig_Tag1-like_4th"/>
</dbReference>
<evidence type="ECO:0000259" key="5">
    <source>
        <dbReference type="Pfam" id="PF26153"/>
    </source>
</evidence>